<proteinExistence type="predicted"/>
<feature type="region of interest" description="Disordered" evidence="1">
    <location>
        <begin position="1"/>
        <end position="20"/>
    </location>
</feature>
<protein>
    <submittedName>
        <fullName evidence="2">Uncharacterized protein</fullName>
    </submittedName>
</protein>
<dbReference type="SUPFAM" id="SSF56672">
    <property type="entry name" value="DNA/RNA polymerases"/>
    <property type="match status" value="1"/>
</dbReference>
<dbReference type="EMBL" id="KQ461175">
    <property type="protein sequence ID" value="KPJ07794.1"/>
    <property type="molecule type" value="Genomic_DNA"/>
</dbReference>
<reference evidence="2 3" key="1">
    <citation type="journal article" date="2015" name="Nat. Commun.">
        <title>Outbred genome sequencing and CRISPR/Cas9 gene editing in butterflies.</title>
        <authorList>
            <person name="Li X."/>
            <person name="Fan D."/>
            <person name="Zhang W."/>
            <person name="Liu G."/>
            <person name="Zhang L."/>
            <person name="Zhao L."/>
            <person name="Fang X."/>
            <person name="Chen L."/>
            <person name="Dong Y."/>
            <person name="Chen Y."/>
            <person name="Ding Y."/>
            <person name="Zhao R."/>
            <person name="Feng M."/>
            <person name="Zhu Y."/>
            <person name="Feng Y."/>
            <person name="Jiang X."/>
            <person name="Zhu D."/>
            <person name="Xiang H."/>
            <person name="Feng X."/>
            <person name="Li S."/>
            <person name="Wang J."/>
            <person name="Zhang G."/>
            <person name="Kronforst M.R."/>
            <person name="Wang W."/>
        </authorList>
    </citation>
    <scope>NUCLEOTIDE SEQUENCE [LARGE SCALE GENOMIC DNA]</scope>
    <source>
        <strain evidence="2">Ya'a_city_454_Pm</strain>
        <tissue evidence="2">Whole body</tissue>
    </source>
</reference>
<keyword evidence="3" id="KW-1185">Reference proteome</keyword>
<dbReference type="PANTHER" id="PTHR47331">
    <property type="entry name" value="PHD-TYPE DOMAIN-CONTAINING PROTEIN"/>
    <property type="match status" value="1"/>
</dbReference>
<dbReference type="STRING" id="76193.A0A194QR21"/>
<feature type="compositionally biased region" description="Basic residues" evidence="1">
    <location>
        <begin position="8"/>
        <end position="20"/>
    </location>
</feature>
<organism evidence="2 3">
    <name type="scientific">Papilio machaon</name>
    <name type="common">Old World swallowtail butterfly</name>
    <dbReference type="NCBI Taxonomy" id="76193"/>
    <lineage>
        <taxon>Eukaryota</taxon>
        <taxon>Metazoa</taxon>
        <taxon>Ecdysozoa</taxon>
        <taxon>Arthropoda</taxon>
        <taxon>Hexapoda</taxon>
        <taxon>Insecta</taxon>
        <taxon>Pterygota</taxon>
        <taxon>Neoptera</taxon>
        <taxon>Endopterygota</taxon>
        <taxon>Lepidoptera</taxon>
        <taxon>Glossata</taxon>
        <taxon>Ditrysia</taxon>
        <taxon>Papilionoidea</taxon>
        <taxon>Papilionidae</taxon>
        <taxon>Papilioninae</taxon>
        <taxon>Papilio</taxon>
    </lineage>
</organism>
<evidence type="ECO:0000313" key="3">
    <source>
        <dbReference type="Proteomes" id="UP000053240"/>
    </source>
</evidence>
<dbReference type="CDD" id="cd01644">
    <property type="entry name" value="RT_pepA17"/>
    <property type="match status" value="1"/>
</dbReference>
<name>A0A194QR21_PAPMA</name>
<dbReference type="Proteomes" id="UP000053240">
    <property type="component" value="Unassembled WGS sequence"/>
</dbReference>
<dbReference type="InterPro" id="IPR043502">
    <property type="entry name" value="DNA/RNA_pol_sf"/>
</dbReference>
<dbReference type="AlphaFoldDB" id="A0A194QR21"/>
<dbReference type="InParanoid" id="A0A194QR21"/>
<gene>
    <name evidence="2" type="ORF">RR48_12636</name>
</gene>
<evidence type="ECO:0000313" key="2">
    <source>
        <dbReference type="EMBL" id="KPJ07794.1"/>
    </source>
</evidence>
<dbReference type="PANTHER" id="PTHR47331:SF1">
    <property type="entry name" value="GAG-LIKE PROTEIN"/>
    <property type="match status" value="1"/>
</dbReference>
<dbReference type="InterPro" id="IPR008042">
    <property type="entry name" value="Retrotrans_Pao"/>
</dbReference>
<accession>A0A194QR21</accession>
<sequence>MAHATVPKYRKLKQPNRGHPVKYCRSSSTCRICHKRHHTLLHHSPTASTQETPIQINTVATSQSNTTYNKTVLLGTAIVAVQSEDGYTTVLRALIDPGSQGCLISERAAQLLKAKRYSTKGNIIGVGSVKSRINESIQIEVSSRFMKDFSIKIKAFVISRQLTSRIPNTTLQYSDWPHIQGLELADPSFNISRSVDLLLGVDVYSQIILSEVIRGPPGTPCAQNTTLGYIIFGTIDDSLQSTQENIIVMHQITNLDDMLKSLWEIDTTSKRKLTQDEQICEELFQNTTSRSSNGRYIVQLPFKTDNPKSMEGNSREIALRRFKQLESKLERSPGLKQKYNEVLEEYLTMGHMEKIPQQDIVKKGVYLPHHAVVRDDKESTKVRIVFDASCKNSDGVSLNDELLVGPVLQEDLRSIILRWRTHKICFASDIEKMYRMILLKKEHTDFQRILWRQGSSEDNEVEDFRLLTVTFGTAAAPYLAVRTLMQIANDECENFPKAAKVIREDFYVDDLMSGCDTIQEAIDISKQLIEILKRCGFKLKKWTSNSAEFLETIEPQDRSTHACLNLRIDGTVKALGLTWNLGEDNFQYSLNLPTISTKITKRTILADIQRMFDPLGWLAPVIVRAKILVQKLWLEGLNWDDEISESLRKEWLKIRNDLGNIKEIKIKRWTNTTTSNKNNTFIHGFSDASNKAISAVVYCRTIDQDGNIQTSIVAARTKVAP</sequence>
<evidence type="ECO:0000256" key="1">
    <source>
        <dbReference type="SAM" id="MobiDB-lite"/>
    </source>
</evidence>
<dbReference type="GO" id="GO:0071897">
    <property type="term" value="P:DNA biosynthetic process"/>
    <property type="evidence" value="ECO:0007669"/>
    <property type="project" value="UniProtKB-ARBA"/>
</dbReference>
<dbReference type="Pfam" id="PF05380">
    <property type="entry name" value="Peptidase_A17"/>
    <property type="match status" value="1"/>
</dbReference>